<evidence type="ECO:0000313" key="3">
    <source>
        <dbReference type="Proteomes" id="UP000239002"/>
    </source>
</evidence>
<name>A0A2S6IIF7_9FLAO</name>
<sequence length="128" mass="14256">MIFKTFLSYLITLLLLIGLWGAGGLVLEELKTGNGCPKIALIPACIIIFFCFLIPALSHLTSKKTVFYYLFTALAFGIAAVASYLQFNDLAQCPKMANLTPMCYISLLIFSTLIILKYVEQKVSLQYK</sequence>
<evidence type="ECO:0000313" key="2">
    <source>
        <dbReference type="EMBL" id="PPK93966.1"/>
    </source>
</evidence>
<feature type="transmembrane region" description="Helical" evidence="1">
    <location>
        <begin position="6"/>
        <end position="27"/>
    </location>
</feature>
<gene>
    <name evidence="2" type="ORF">LY01_02188</name>
</gene>
<reference evidence="2 3" key="1">
    <citation type="submission" date="2018-02" db="EMBL/GenBank/DDBJ databases">
        <title>Genomic Encyclopedia of Archaeal and Bacterial Type Strains, Phase II (KMG-II): from individual species to whole genera.</title>
        <authorList>
            <person name="Goeker M."/>
        </authorList>
    </citation>
    <scope>NUCLEOTIDE SEQUENCE [LARGE SCALE GENOMIC DNA]</scope>
    <source>
        <strain evidence="2 3">DSM 16809</strain>
    </source>
</reference>
<dbReference type="OrthoDB" id="1451971at2"/>
<keyword evidence="3" id="KW-1185">Reference proteome</keyword>
<feature type="transmembrane region" description="Helical" evidence="1">
    <location>
        <begin position="39"/>
        <end position="60"/>
    </location>
</feature>
<dbReference type="RefSeq" id="WP_104515869.1">
    <property type="nucleotide sequence ID" value="NZ_MQVW01000002.1"/>
</dbReference>
<proteinExistence type="predicted"/>
<feature type="transmembrane region" description="Helical" evidence="1">
    <location>
        <begin position="66"/>
        <end position="87"/>
    </location>
</feature>
<dbReference type="EMBL" id="PTJE01000005">
    <property type="protein sequence ID" value="PPK93966.1"/>
    <property type="molecule type" value="Genomic_DNA"/>
</dbReference>
<keyword evidence="1" id="KW-0812">Transmembrane</keyword>
<keyword evidence="1" id="KW-0472">Membrane</keyword>
<protein>
    <submittedName>
        <fullName evidence="2">Uncharacterized protein</fullName>
    </submittedName>
</protein>
<evidence type="ECO:0000256" key="1">
    <source>
        <dbReference type="SAM" id="Phobius"/>
    </source>
</evidence>
<organism evidence="2 3">
    <name type="scientific">Nonlabens xylanidelens</name>
    <dbReference type="NCBI Taxonomy" id="191564"/>
    <lineage>
        <taxon>Bacteria</taxon>
        <taxon>Pseudomonadati</taxon>
        <taxon>Bacteroidota</taxon>
        <taxon>Flavobacteriia</taxon>
        <taxon>Flavobacteriales</taxon>
        <taxon>Flavobacteriaceae</taxon>
        <taxon>Nonlabens</taxon>
    </lineage>
</organism>
<keyword evidence="1" id="KW-1133">Transmembrane helix</keyword>
<feature type="transmembrane region" description="Helical" evidence="1">
    <location>
        <begin position="99"/>
        <end position="119"/>
    </location>
</feature>
<dbReference type="Proteomes" id="UP000239002">
    <property type="component" value="Unassembled WGS sequence"/>
</dbReference>
<dbReference type="AlphaFoldDB" id="A0A2S6IIF7"/>
<accession>A0A2S6IIF7</accession>
<comment type="caution">
    <text evidence="2">The sequence shown here is derived from an EMBL/GenBank/DDBJ whole genome shotgun (WGS) entry which is preliminary data.</text>
</comment>